<dbReference type="GO" id="GO:0009252">
    <property type="term" value="P:peptidoglycan biosynthetic process"/>
    <property type="evidence" value="ECO:0007669"/>
    <property type="project" value="UniProtKB-UniRule"/>
</dbReference>
<dbReference type="InterPro" id="IPR004276">
    <property type="entry name" value="GlycoTrans_28_N"/>
</dbReference>
<organism evidence="13 14">
    <name type="scientific">Candidatus Liptonbacteria bacterium GWB1_49_6</name>
    <dbReference type="NCBI Taxonomy" id="1798644"/>
    <lineage>
        <taxon>Bacteria</taxon>
        <taxon>Candidatus Liptoniibacteriota</taxon>
    </lineage>
</organism>
<dbReference type="GO" id="GO:0071555">
    <property type="term" value="P:cell wall organization"/>
    <property type="evidence" value="ECO:0007669"/>
    <property type="project" value="UniProtKB-KW"/>
</dbReference>
<keyword evidence="1 10" id="KW-1003">Cell membrane</keyword>
<evidence type="ECO:0000313" key="13">
    <source>
        <dbReference type="EMBL" id="OGY97032.1"/>
    </source>
</evidence>
<feature type="binding site" evidence="10">
    <location>
        <position position="174"/>
    </location>
    <ligand>
        <name>UDP-N-acetyl-alpha-D-glucosamine</name>
        <dbReference type="ChEBI" id="CHEBI:57705"/>
    </ligand>
</feature>
<dbReference type="GO" id="GO:0005975">
    <property type="term" value="P:carbohydrate metabolic process"/>
    <property type="evidence" value="ECO:0007669"/>
    <property type="project" value="InterPro"/>
</dbReference>
<comment type="pathway">
    <text evidence="10">Cell wall biogenesis; peptidoglycan biosynthesis.</text>
</comment>
<dbReference type="AlphaFoldDB" id="A0A1G2C6L5"/>
<dbReference type="STRING" id="1798644.A2122_00215"/>
<evidence type="ECO:0000256" key="3">
    <source>
        <dbReference type="ARBA" id="ARBA00022676"/>
    </source>
</evidence>
<feature type="domain" description="Glycosyltransferase family 28 N-terminal" evidence="11">
    <location>
        <begin position="9"/>
        <end position="151"/>
    </location>
</feature>
<comment type="similarity">
    <text evidence="10">Belongs to the glycosyltransferase 28 family. MurG subfamily.</text>
</comment>
<protein>
    <recommendedName>
        <fullName evidence="10">UDP-N-acetylglucosamine--N-acetylmuramyl-(pentapeptide) pyrophosphoryl-undecaprenol N-acetylglucosamine transferase</fullName>
        <ecNumber evidence="10">2.4.1.227</ecNumber>
    </recommendedName>
    <alternativeName>
        <fullName evidence="10">Undecaprenyl-PP-MurNAc-pentapeptide-UDPGlcNAc GlcNAc transferase</fullName>
    </alternativeName>
</protein>
<dbReference type="Proteomes" id="UP000176648">
    <property type="component" value="Unassembled WGS sequence"/>
</dbReference>
<evidence type="ECO:0000256" key="6">
    <source>
        <dbReference type="ARBA" id="ARBA00022984"/>
    </source>
</evidence>
<keyword evidence="4 10" id="KW-0808">Transferase</keyword>
<proteinExistence type="inferred from homology"/>
<comment type="catalytic activity">
    <reaction evidence="10">
        <text>di-trans,octa-cis-undecaprenyl diphospho-N-acetyl-alpha-D-muramoyl-L-alanyl-D-glutamyl-meso-2,6-diaminopimeloyl-D-alanyl-D-alanine + UDP-N-acetyl-alpha-D-glucosamine = di-trans,octa-cis-undecaprenyl diphospho-[N-acetyl-alpha-D-glucosaminyl-(1-&gt;4)]-N-acetyl-alpha-D-muramoyl-L-alanyl-D-glutamyl-meso-2,6-diaminopimeloyl-D-alanyl-D-alanine + UDP + H(+)</text>
        <dbReference type="Rhea" id="RHEA:31227"/>
        <dbReference type="ChEBI" id="CHEBI:15378"/>
        <dbReference type="ChEBI" id="CHEBI:57705"/>
        <dbReference type="ChEBI" id="CHEBI:58223"/>
        <dbReference type="ChEBI" id="CHEBI:61387"/>
        <dbReference type="ChEBI" id="CHEBI:61388"/>
        <dbReference type="EC" id="2.4.1.227"/>
    </reaction>
</comment>
<dbReference type="EC" id="2.4.1.227" evidence="10"/>
<evidence type="ECO:0000313" key="14">
    <source>
        <dbReference type="Proteomes" id="UP000176648"/>
    </source>
</evidence>
<feature type="domain" description="Glycosyl transferase family 28 C-terminal" evidence="12">
    <location>
        <begin position="200"/>
        <end position="381"/>
    </location>
</feature>
<accession>A0A1G2C6L5</accession>
<dbReference type="PANTHER" id="PTHR21015:SF22">
    <property type="entry name" value="GLYCOSYLTRANSFERASE"/>
    <property type="match status" value="1"/>
</dbReference>
<dbReference type="UniPathway" id="UPA00219"/>
<dbReference type="Pfam" id="PF04101">
    <property type="entry name" value="Glyco_tran_28_C"/>
    <property type="match status" value="1"/>
</dbReference>
<comment type="function">
    <text evidence="10">Cell wall formation. Catalyzes the transfer of a GlcNAc subunit on undecaprenyl-pyrophosphoryl-MurNAc-pentapeptide (lipid intermediate I) to form undecaprenyl-pyrophosphoryl-MurNAc-(pentapeptide)GlcNAc (lipid intermediate II).</text>
</comment>
<dbReference type="Pfam" id="PF03033">
    <property type="entry name" value="Glyco_transf_28"/>
    <property type="match status" value="1"/>
</dbReference>
<dbReference type="GO" id="GO:0050511">
    <property type="term" value="F:undecaprenyldiphospho-muramoylpentapeptide beta-N-acetylglucosaminyltransferase activity"/>
    <property type="evidence" value="ECO:0007669"/>
    <property type="project" value="UniProtKB-UniRule"/>
</dbReference>
<keyword evidence="2 10" id="KW-0132">Cell division</keyword>
<dbReference type="HAMAP" id="MF_00033">
    <property type="entry name" value="MurG"/>
    <property type="match status" value="1"/>
</dbReference>
<evidence type="ECO:0000256" key="1">
    <source>
        <dbReference type="ARBA" id="ARBA00022475"/>
    </source>
</evidence>
<gene>
    <name evidence="10" type="primary">murG</name>
    <name evidence="13" type="ORF">A2122_00215</name>
</gene>
<keyword evidence="8 10" id="KW-0131">Cell cycle</keyword>
<evidence type="ECO:0000256" key="10">
    <source>
        <dbReference type="HAMAP-Rule" id="MF_00033"/>
    </source>
</evidence>
<dbReference type="GO" id="GO:0005886">
    <property type="term" value="C:plasma membrane"/>
    <property type="evidence" value="ECO:0007669"/>
    <property type="project" value="UniProtKB-SubCell"/>
</dbReference>
<name>A0A1G2C6L5_9BACT</name>
<evidence type="ECO:0000256" key="4">
    <source>
        <dbReference type="ARBA" id="ARBA00022679"/>
    </source>
</evidence>
<dbReference type="GO" id="GO:0051991">
    <property type="term" value="F:UDP-N-acetyl-D-glucosamine:N-acetylmuramoyl-L-alanyl-D-glutamyl-meso-2,6-diaminopimelyl-D-alanyl-D-alanine-diphosphoundecaprenol 4-beta-N-acetylglucosaminlytransferase activity"/>
    <property type="evidence" value="ECO:0007669"/>
    <property type="project" value="RHEA"/>
</dbReference>
<sequence>MAQNKKIRILLTGGGSGGHVYPLLAVTEALRAVTASENISAMFFFMGPKDRYRSMFDGFGVSSSPILAGKYRRYFSPLNVLDAIKFFLGTIQAFFKMFLIMPDVIFSKGGPGALSVVFAGWFFRIPIVIHESDVTPGVTNMLSSIFARRILVSFEATLKLFSREKTIFTGNPGRRSSEKPVTPEEAKQRLGFDPKKPLTMFLGGSQGSAKINEFVVSNLTSLLQVTQIAHQTGEGQFAEIEKLARAARPDVKIMKVDVVRIPSLGDERTFPYQISPYLENEFELVFIAADAVVSRAGSGAISTIAAFGKPSILIPHPLPASANDHQRANAYEYAKSGAAKVIEEVNLVHEIFVRELSDIIEHADVREKMEAAARASFNPQIPETIAKEILAVVG</sequence>
<evidence type="ECO:0000259" key="12">
    <source>
        <dbReference type="Pfam" id="PF04101"/>
    </source>
</evidence>
<dbReference type="InterPro" id="IPR007235">
    <property type="entry name" value="Glyco_trans_28_C"/>
</dbReference>
<evidence type="ECO:0000256" key="8">
    <source>
        <dbReference type="ARBA" id="ARBA00023306"/>
    </source>
</evidence>
<dbReference type="GO" id="GO:0008360">
    <property type="term" value="P:regulation of cell shape"/>
    <property type="evidence" value="ECO:0007669"/>
    <property type="project" value="UniProtKB-KW"/>
</dbReference>
<keyword evidence="6 10" id="KW-0573">Peptidoglycan synthesis</keyword>
<evidence type="ECO:0000256" key="5">
    <source>
        <dbReference type="ARBA" id="ARBA00022960"/>
    </source>
</evidence>
<keyword evidence="7 10" id="KW-0472">Membrane</keyword>
<comment type="subcellular location">
    <subcellularLocation>
        <location evidence="10">Cell membrane</location>
        <topology evidence="10">Peripheral membrane protein</topology>
        <orientation evidence="10">Cytoplasmic side</orientation>
    </subcellularLocation>
</comment>
<dbReference type="GO" id="GO:0051301">
    <property type="term" value="P:cell division"/>
    <property type="evidence" value="ECO:0007669"/>
    <property type="project" value="UniProtKB-KW"/>
</dbReference>
<comment type="caution">
    <text evidence="10">Lacks conserved residue(s) required for the propagation of feature annotation.</text>
</comment>
<keyword evidence="3 10" id="KW-0328">Glycosyltransferase</keyword>
<feature type="binding site" evidence="10">
    <location>
        <position position="205"/>
    </location>
    <ligand>
        <name>UDP-N-acetyl-alpha-D-glucosamine</name>
        <dbReference type="ChEBI" id="CHEBI:57705"/>
    </ligand>
</feature>
<dbReference type="PANTHER" id="PTHR21015">
    <property type="entry name" value="UDP-N-ACETYLGLUCOSAMINE--N-ACETYLMURAMYL-(PENTAPEPTIDE) PYROPHOSPHORYL-UNDECAPRENOL N-ACETYLGLUCOSAMINE TRANSFERASE 1"/>
    <property type="match status" value="1"/>
</dbReference>
<keyword evidence="9 10" id="KW-0961">Cell wall biogenesis/degradation</keyword>
<dbReference type="SUPFAM" id="SSF53756">
    <property type="entry name" value="UDP-Glycosyltransferase/glycogen phosphorylase"/>
    <property type="match status" value="1"/>
</dbReference>
<dbReference type="CDD" id="cd03785">
    <property type="entry name" value="GT28_MurG"/>
    <property type="match status" value="1"/>
</dbReference>
<comment type="caution">
    <text evidence="13">The sequence shown here is derived from an EMBL/GenBank/DDBJ whole genome shotgun (WGS) entry which is preliminary data.</text>
</comment>
<dbReference type="EMBL" id="MHKU01000013">
    <property type="protein sequence ID" value="OGY97032.1"/>
    <property type="molecule type" value="Genomic_DNA"/>
</dbReference>
<dbReference type="InterPro" id="IPR006009">
    <property type="entry name" value="GlcNAc_MurG"/>
</dbReference>
<evidence type="ECO:0000256" key="2">
    <source>
        <dbReference type="ARBA" id="ARBA00022618"/>
    </source>
</evidence>
<evidence type="ECO:0000259" key="11">
    <source>
        <dbReference type="Pfam" id="PF03033"/>
    </source>
</evidence>
<keyword evidence="5 10" id="KW-0133">Cell shape</keyword>
<evidence type="ECO:0000256" key="7">
    <source>
        <dbReference type="ARBA" id="ARBA00023136"/>
    </source>
</evidence>
<reference evidence="13 14" key="1">
    <citation type="journal article" date="2016" name="Nat. Commun.">
        <title>Thousands of microbial genomes shed light on interconnected biogeochemical processes in an aquifer system.</title>
        <authorList>
            <person name="Anantharaman K."/>
            <person name="Brown C.T."/>
            <person name="Hug L.A."/>
            <person name="Sharon I."/>
            <person name="Castelle C.J."/>
            <person name="Probst A.J."/>
            <person name="Thomas B.C."/>
            <person name="Singh A."/>
            <person name="Wilkins M.J."/>
            <person name="Karaoz U."/>
            <person name="Brodie E.L."/>
            <person name="Williams K.H."/>
            <person name="Hubbard S.S."/>
            <person name="Banfield J.F."/>
        </authorList>
    </citation>
    <scope>NUCLEOTIDE SEQUENCE [LARGE SCALE GENOMIC DNA]</scope>
</reference>
<dbReference type="Gene3D" id="3.40.50.2000">
    <property type="entry name" value="Glycogen Phosphorylase B"/>
    <property type="match status" value="2"/>
</dbReference>
<feature type="binding site" evidence="10">
    <location>
        <begin position="16"/>
        <end position="18"/>
    </location>
    <ligand>
        <name>UDP-N-acetyl-alpha-D-glucosamine</name>
        <dbReference type="ChEBI" id="CHEBI:57705"/>
    </ligand>
</feature>
<evidence type="ECO:0000256" key="9">
    <source>
        <dbReference type="ARBA" id="ARBA00023316"/>
    </source>
</evidence>
<feature type="binding site" evidence="10">
    <location>
        <position position="326"/>
    </location>
    <ligand>
        <name>UDP-N-acetyl-alpha-D-glucosamine</name>
        <dbReference type="ChEBI" id="CHEBI:57705"/>
    </ligand>
</feature>